<evidence type="ECO:0000313" key="14">
    <source>
        <dbReference type="Proteomes" id="UP001374535"/>
    </source>
</evidence>
<evidence type="ECO:0000256" key="8">
    <source>
        <dbReference type="ARBA" id="ARBA00022989"/>
    </source>
</evidence>
<keyword evidence="4" id="KW-0433">Leucine-rich repeat</keyword>
<dbReference type="PANTHER" id="PTHR48065:SF18">
    <property type="entry name" value="LRR RECEPTOR-LIKE KINASE FAMILY PROTEIN"/>
    <property type="match status" value="1"/>
</dbReference>
<comment type="similarity">
    <text evidence="2">Belongs to the RLP family.</text>
</comment>
<evidence type="ECO:0000256" key="9">
    <source>
        <dbReference type="ARBA" id="ARBA00023136"/>
    </source>
</evidence>
<keyword evidence="11" id="KW-0325">Glycoprotein</keyword>
<keyword evidence="5 12" id="KW-0812">Transmembrane</keyword>
<evidence type="ECO:0000256" key="5">
    <source>
        <dbReference type="ARBA" id="ARBA00022692"/>
    </source>
</evidence>
<feature type="transmembrane region" description="Helical" evidence="12">
    <location>
        <begin position="344"/>
        <end position="367"/>
    </location>
</feature>
<proteinExistence type="inferred from homology"/>
<keyword evidence="10" id="KW-0675">Receptor</keyword>
<evidence type="ECO:0000256" key="2">
    <source>
        <dbReference type="ARBA" id="ARBA00009592"/>
    </source>
</evidence>
<protein>
    <submittedName>
        <fullName evidence="13">Uncharacterized protein</fullName>
    </submittedName>
</protein>
<evidence type="ECO:0000256" key="11">
    <source>
        <dbReference type="ARBA" id="ARBA00023180"/>
    </source>
</evidence>
<name>A0AAQ3RZI5_VIGMU</name>
<keyword evidence="9 12" id="KW-0472">Membrane</keyword>
<evidence type="ECO:0000256" key="3">
    <source>
        <dbReference type="ARBA" id="ARBA00022475"/>
    </source>
</evidence>
<keyword evidence="8 12" id="KW-1133">Transmembrane helix</keyword>
<keyword evidence="3" id="KW-1003">Cell membrane</keyword>
<evidence type="ECO:0000313" key="13">
    <source>
        <dbReference type="EMBL" id="WVZ13779.1"/>
    </source>
</evidence>
<dbReference type="FunFam" id="3.80.10.10:FF:000213">
    <property type="entry name" value="Tyrosine-sulfated glycopeptide receptor 1"/>
    <property type="match status" value="1"/>
</dbReference>
<dbReference type="Proteomes" id="UP001374535">
    <property type="component" value="Chromosome 4"/>
</dbReference>
<dbReference type="Pfam" id="PF00560">
    <property type="entry name" value="LRR_1"/>
    <property type="match status" value="2"/>
</dbReference>
<dbReference type="AlphaFoldDB" id="A0AAQ3RZI5"/>
<evidence type="ECO:0000256" key="7">
    <source>
        <dbReference type="ARBA" id="ARBA00022737"/>
    </source>
</evidence>
<accession>A0AAQ3RZI5</accession>
<gene>
    <name evidence="13" type="ORF">V8G54_011345</name>
</gene>
<dbReference type="InterPro" id="IPR001611">
    <property type="entry name" value="Leu-rich_rpt"/>
</dbReference>
<dbReference type="FunFam" id="3.80.10.10:FF:000041">
    <property type="entry name" value="LRR receptor-like serine/threonine-protein kinase ERECTA"/>
    <property type="match status" value="1"/>
</dbReference>
<reference evidence="13 14" key="1">
    <citation type="journal article" date="2023" name="Life. Sci Alliance">
        <title>Evolutionary insights into 3D genome organization and epigenetic landscape of Vigna mungo.</title>
        <authorList>
            <person name="Junaid A."/>
            <person name="Singh B."/>
            <person name="Bhatia S."/>
        </authorList>
    </citation>
    <scope>NUCLEOTIDE SEQUENCE [LARGE SCALE GENOMIC DNA]</scope>
    <source>
        <strain evidence="13">Urdbean</strain>
    </source>
</reference>
<evidence type="ECO:0000256" key="12">
    <source>
        <dbReference type="SAM" id="Phobius"/>
    </source>
</evidence>
<keyword evidence="6" id="KW-0732">Signal</keyword>
<sequence length="394" mass="44378">MTILDLSNNQLKGQLPDCWKSIDGLLYLDLSNNKLSGKIPVSMGSLLKLEVLNLRNNNLMGELAFTLKNCMNLIMLDVYENMLSGPIPSWIGESLQQLIILNMRENHFSGNIPIKLCYLKHIQFLDLSRNMLSKGIPSCLNNLTALSEKRINTSEIIYSMYWKINNGFFIYGWSLREDYTLNISFMWKGVEQWFKSPELKLKSIDLSSNKLTGDIPKEVGYLIGLVSLNLSRNNLSGEIPSEIGNLSSLESLDLSKNHISGGIPFSLSQIDFLGKLDLSHNSLSGRIPSGRHFGTFDVSSFEGNVGLCGEQLNRTCPEDGNQTTIKPQEHGIVNDDEDNGFYEALYMSMGIGYFIGFWGLLGPMLLWHSWRNTYLRLLQYCYALISGEGNDIQV</sequence>
<dbReference type="PRINTS" id="PR00019">
    <property type="entry name" value="LEURICHRPT"/>
</dbReference>
<dbReference type="InterPro" id="IPR032675">
    <property type="entry name" value="LRR_dom_sf"/>
</dbReference>
<organism evidence="13 14">
    <name type="scientific">Vigna mungo</name>
    <name type="common">Black gram</name>
    <name type="synonym">Phaseolus mungo</name>
    <dbReference type="NCBI Taxonomy" id="3915"/>
    <lineage>
        <taxon>Eukaryota</taxon>
        <taxon>Viridiplantae</taxon>
        <taxon>Streptophyta</taxon>
        <taxon>Embryophyta</taxon>
        <taxon>Tracheophyta</taxon>
        <taxon>Spermatophyta</taxon>
        <taxon>Magnoliopsida</taxon>
        <taxon>eudicotyledons</taxon>
        <taxon>Gunneridae</taxon>
        <taxon>Pentapetalae</taxon>
        <taxon>rosids</taxon>
        <taxon>fabids</taxon>
        <taxon>Fabales</taxon>
        <taxon>Fabaceae</taxon>
        <taxon>Papilionoideae</taxon>
        <taxon>50 kb inversion clade</taxon>
        <taxon>NPAAA clade</taxon>
        <taxon>indigoferoid/millettioid clade</taxon>
        <taxon>Phaseoleae</taxon>
        <taxon>Vigna</taxon>
    </lineage>
</organism>
<evidence type="ECO:0000256" key="4">
    <source>
        <dbReference type="ARBA" id="ARBA00022614"/>
    </source>
</evidence>
<evidence type="ECO:0000256" key="10">
    <source>
        <dbReference type="ARBA" id="ARBA00023170"/>
    </source>
</evidence>
<dbReference type="SUPFAM" id="SSF52058">
    <property type="entry name" value="L domain-like"/>
    <property type="match status" value="1"/>
</dbReference>
<dbReference type="PANTHER" id="PTHR48065">
    <property type="entry name" value="OS10G0469600 PROTEIN"/>
    <property type="match status" value="1"/>
</dbReference>
<dbReference type="GO" id="GO:0005886">
    <property type="term" value="C:plasma membrane"/>
    <property type="evidence" value="ECO:0007669"/>
    <property type="project" value="UniProtKB-SubCell"/>
</dbReference>
<dbReference type="Gene3D" id="3.80.10.10">
    <property type="entry name" value="Ribonuclease Inhibitor"/>
    <property type="match status" value="1"/>
</dbReference>
<evidence type="ECO:0000256" key="6">
    <source>
        <dbReference type="ARBA" id="ARBA00022729"/>
    </source>
</evidence>
<evidence type="ECO:0000256" key="1">
    <source>
        <dbReference type="ARBA" id="ARBA00004236"/>
    </source>
</evidence>
<dbReference type="Pfam" id="PF13855">
    <property type="entry name" value="LRR_8"/>
    <property type="match status" value="2"/>
</dbReference>
<keyword evidence="7" id="KW-0677">Repeat</keyword>
<comment type="subcellular location">
    <subcellularLocation>
        <location evidence="1">Cell membrane</location>
    </subcellularLocation>
</comment>
<dbReference type="EMBL" id="CP144697">
    <property type="protein sequence ID" value="WVZ13779.1"/>
    <property type="molecule type" value="Genomic_DNA"/>
</dbReference>
<keyword evidence="14" id="KW-1185">Reference proteome</keyword>